<dbReference type="AlphaFoldDB" id="A0A3D4T3D4"/>
<protein>
    <submittedName>
        <fullName evidence="2">Type II toxin-antitoxin system Phd/YefM family antitoxin</fullName>
    </submittedName>
</protein>
<dbReference type="InterPro" id="IPR036165">
    <property type="entry name" value="YefM-like_sf"/>
</dbReference>
<evidence type="ECO:0000256" key="1">
    <source>
        <dbReference type="ARBA" id="ARBA00009981"/>
    </source>
</evidence>
<reference evidence="2 3" key="1">
    <citation type="journal article" date="2018" name="Nat. Biotechnol.">
        <title>A standardized bacterial taxonomy based on genome phylogeny substantially revises the tree of life.</title>
        <authorList>
            <person name="Parks D.H."/>
            <person name="Chuvochina M."/>
            <person name="Waite D.W."/>
            <person name="Rinke C."/>
            <person name="Skarshewski A."/>
            <person name="Chaumeil P.A."/>
            <person name="Hugenholtz P."/>
        </authorList>
    </citation>
    <scope>NUCLEOTIDE SEQUENCE [LARGE SCALE GENOMIC DNA]</scope>
    <source>
        <strain evidence="2">UBA11247</strain>
    </source>
</reference>
<dbReference type="RefSeq" id="WP_010121639.1">
    <property type="nucleotide sequence ID" value="NZ_DAITTW010000002.1"/>
</dbReference>
<comment type="similarity">
    <text evidence="1">Belongs to the phD/YefM antitoxin family.</text>
</comment>
<dbReference type="Proteomes" id="UP000261739">
    <property type="component" value="Unassembled WGS sequence"/>
</dbReference>
<gene>
    <name evidence="2" type="ORF">DIW82_10775</name>
</gene>
<evidence type="ECO:0000313" key="3">
    <source>
        <dbReference type="Proteomes" id="UP000261739"/>
    </source>
</evidence>
<dbReference type="STRING" id="863239.GCA_000213935_00803"/>
<sequence>MTASHNSVDYADARHLSSRTITFTSLQRDPNHAARLAEDGPVTVTRRSNKDLVLVSAQKYGVPDLGMSAAAQLVAAIAELKDVAAAVQRVFPWLEFLSDTDRGQCVAELERKLLAAASMSSYGIFQEAVDGWEATAAAIAGGAVPDGDLEWLHSPSAVERPS</sequence>
<organism evidence="2 3">
    <name type="scientific">Corynebacterium nuruki</name>
    <dbReference type="NCBI Taxonomy" id="1032851"/>
    <lineage>
        <taxon>Bacteria</taxon>
        <taxon>Bacillati</taxon>
        <taxon>Actinomycetota</taxon>
        <taxon>Actinomycetes</taxon>
        <taxon>Mycobacteriales</taxon>
        <taxon>Corynebacteriaceae</taxon>
        <taxon>Corynebacterium</taxon>
    </lineage>
</organism>
<name>A0A3D4T3D4_9CORY</name>
<proteinExistence type="inferred from homology"/>
<accession>A0A3D4T3D4</accession>
<dbReference type="SUPFAM" id="SSF143120">
    <property type="entry name" value="YefM-like"/>
    <property type="match status" value="1"/>
</dbReference>
<evidence type="ECO:0000313" key="2">
    <source>
        <dbReference type="EMBL" id="HCT15240.1"/>
    </source>
</evidence>
<comment type="caution">
    <text evidence="2">The sequence shown here is derived from an EMBL/GenBank/DDBJ whole genome shotgun (WGS) entry which is preliminary data.</text>
</comment>
<dbReference type="EMBL" id="DQID01000277">
    <property type="protein sequence ID" value="HCT15240.1"/>
    <property type="molecule type" value="Genomic_DNA"/>
</dbReference>